<reference evidence="1 2" key="1">
    <citation type="submission" date="2016-10" db="EMBL/GenBank/DDBJ databases">
        <title>Pseudoalteromonas amylolytica sp. nov., isolated from the surface seawater.</title>
        <authorList>
            <person name="Wu Y.-H."/>
            <person name="Cheng H."/>
            <person name="Jin X.-B."/>
            <person name="Wang C.-S."/>
            <person name="Xu X.-W."/>
        </authorList>
    </citation>
    <scope>NUCLEOTIDE SEQUENCE [LARGE SCALE GENOMIC DNA]</scope>
    <source>
        <strain evidence="1 2">JCM 12483</strain>
    </source>
</reference>
<dbReference type="EMBL" id="MNAN01000032">
    <property type="protein sequence ID" value="OHU94948.1"/>
    <property type="molecule type" value="Genomic_DNA"/>
</dbReference>
<evidence type="ECO:0000313" key="1">
    <source>
        <dbReference type="EMBL" id="OHU94948.1"/>
    </source>
</evidence>
<gene>
    <name evidence="1" type="ORF">BIW53_13095</name>
</gene>
<protein>
    <submittedName>
        <fullName evidence="1">Uncharacterized protein</fullName>
    </submittedName>
</protein>
<organism evidence="1 2">
    <name type="scientific">Pseudoalteromonas byunsanensis</name>
    <dbReference type="NCBI Taxonomy" id="327939"/>
    <lineage>
        <taxon>Bacteria</taxon>
        <taxon>Pseudomonadati</taxon>
        <taxon>Pseudomonadota</taxon>
        <taxon>Gammaproteobacteria</taxon>
        <taxon>Alteromonadales</taxon>
        <taxon>Pseudoalteromonadaceae</taxon>
        <taxon>Pseudoalteromonas</taxon>
    </lineage>
</organism>
<keyword evidence="2" id="KW-1185">Reference proteome</keyword>
<dbReference type="Proteomes" id="UP000180253">
    <property type="component" value="Unassembled WGS sequence"/>
</dbReference>
<comment type="caution">
    <text evidence="1">The sequence shown here is derived from an EMBL/GenBank/DDBJ whole genome shotgun (WGS) entry which is preliminary data.</text>
</comment>
<dbReference type="AlphaFoldDB" id="A0A1S1N8E0"/>
<accession>A0A1S1N8E0</accession>
<evidence type="ECO:0000313" key="2">
    <source>
        <dbReference type="Proteomes" id="UP000180253"/>
    </source>
</evidence>
<name>A0A1S1N8E0_9GAMM</name>
<sequence>MGTFGLDDFQAIKSEEIRVKISIPDGFVLAPEKSWVGVDINSSAGTHYGEFKLTELLPPQASQESSFLTKKKVIVYSLRFDQTSELEFNKLQDFLFNRTADDIAIRVVPKLQSYPDTAESIEVSIDLQLSAGEGYFTLVDKAELSLDKLRQRKGS</sequence>
<proteinExistence type="predicted"/>